<evidence type="ECO:0000313" key="3">
    <source>
        <dbReference type="Proteomes" id="UP000285190"/>
    </source>
</evidence>
<dbReference type="NCBIfam" id="TIGR02532">
    <property type="entry name" value="IV_pilin_GFxxxE"/>
    <property type="match status" value="1"/>
</dbReference>
<dbReference type="SUPFAM" id="SSF54523">
    <property type="entry name" value="Pili subunits"/>
    <property type="match status" value="1"/>
</dbReference>
<feature type="transmembrane region" description="Helical" evidence="1">
    <location>
        <begin position="33"/>
        <end position="55"/>
    </location>
</feature>
<comment type="caution">
    <text evidence="2">The sequence shown here is derived from an EMBL/GenBank/DDBJ whole genome shotgun (WGS) entry which is preliminary data.</text>
</comment>
<dbReference type="Gene3D" id="3.30.700.10">
    <property type="entry name" value="Glycoprotein, Type 4 Pilin"/>
    <property type="match status" value="1"/>
</dbReference>
<accession>A0A418X1S0</accession>
<keyword evidence="1" id="KW-0812">Transmembrane</keyword>
<dbReference type="InterPro" id="IPR045584">
    <property type="entry name" value="Pilin-like"/>
</dbReference>
<dbReference type="InterPro" id="IPR012902">
    <property type="entry name" value="N_methyl_site"/>
</dbReference>
<protein>
    <submittedName>
        <fullName evidence="2">Type II secretion system protein</fullName>
    </submittedName>
</protein>
<reference evidence="2 3" key="1">
    <citation type="submission" date="2018-09" db="EMBL/GenBank/DDBJ databases">
        <authorList>
            <person name="Zhu H."/>
        </authorList>
    </citation>
    <scope>NUCLEOTIDE SEQUENCE [LARGE SCALE GENOMIC DNA]</scope>
    <source>
        <strain evidence="2 3">K2R10-39</strain>
    </source>
</reference>
<dbReference type="Pfam" id="PF07963">
    <property type="entry name" value="N_methyl"/>
    <property type="match status" value="1"/>
</dbReference>
<name>A0A418X1S0_9BURK</name>
<dbReference type="PROSITE" id="PS00409">
    <property type="entry name" value="PROKAR_NTER_METHYL"/>
    <property type="match status" value="1"/>
</dbReference>
<dbReference type="Proteomes" id="UP000285190">
    <property type="component" value="Unassembled WGS sequence"/>
</dbReference>
<evidence type="ECO:0000256" key="1">
    <source>
        <dbReference type="SAM" id="Phobius"/>
    </source>
</evidence>
<keyword evidence="1" id="KW-0472">Membrane</keyword>
<organism evidence="2 3">
    <name type="scientific">Noviherbaspirillum cavernae</name>
    <dbReference type="NCBI Taxonomy" id="2320862"/>
    <lineage>
        <taxon>Bacteria</taxon>
        <taxon>Pseudomonadati</taxon>
        <taxon>Pseudomonadota</taxon>
        <taxon>Betaproteobacteria</taxon>
        <taxon>Burkholderiales</taxon>
        <taxon>Oxalobacteraceae</taxon>
        <taxon>Noviherbaspirillum</taxon>
    </lineage>
</organism>
<proteinExistence type="predicted"/>
<dbReference type="EMBL" id="QYUN01000002">
    <property type="protein sequence ID" value="RJG06403.1"/>
    <property type="molecule type" value="Genomic_DNA"/>
</dbReference>
<gene>
    <name evidence="2" type="ORF">D3870_10610</name>
</gene>
<keyword evidence="1" id="KW-1133">Transmembrane helix</keyword>
<evidence type="ECO:0000313" key="2">
    <source>
        <dbReference type="EMBL" id="RJG06403.1"/>
    </source>
</evidence>
<keyword evidence="3" id="KW-1185">Reference proteome</keyword>
<sequence length="201" mass="21639">MSFFSARITRMPLRDVTTHASPPCRNGRSGFTLVELAGTLVIVSILALVAVPRFFNNNAFDVERFHAQAQSVLRHAQKTAIAQNRNVFVSLDGARFAACFDAACTAYVVTPAGKNSDSARTQDNCSDNDTALCEAIPSGIAFNKSIAGAGFYFNALGKPFHLTDPPPTPTSTFVNALVITLSKEGDTRQLVVEPETGYVHQ</sequence>
<dbReference type="AlphaFoldDB" id="A0A418X1S0"/>